<gene>
    <name evidence="2" type="ORF">CYFUS_007044</name>
</gene>
<dbReference type="RefSeq" id="WP_095989279.1">
    <property type="nucleotide sequence ID" value="NZ_CP022098.1"/>
</dbReference>
<feature type="compositionally biased region" description="Low complexity" evidence="1">
    <location>
        <begin position="352"/>
        <end position="375"/>
    </location>
</feature>
<dbReference type="InterPro" id="IPR048134">
    <property type="entry name" value="MXAN_5187-like"/>
</dbReference>
<evidence type="ECO:0000313" key="3">
    <source>
        <dbReference type="Proteomes" id="UP000217257"/>
    </source>
</evidence>
<dbReference type="NCBIfam" id="NF041620">
    <property type="entry name" value="MXAN_5187_fam"/>
    <property type="match status" value="2"/>
</dbReference>
<proteinExistence type="predicted"/>
<protein>
    <recommendedName>
        <fullName evidence="4">Cell division protein FtsK</fullName>
    </recommendedName>
</protein>
<dbReference type="KEGG" id="cfus:CYFUS_007044"/>
<feature type="compositionally biased region" description="Low complexity" evidence="1">
    <location>
        <begin position="425"/>
        <end position="436"/>
    </location>
</feature>
<evidence type="ECO:0000256" key="1">
    <source>
        <dbReference type="SAM" id="MobiDB-lite"/>
    </source>
</evidence>
<feature type="region of interest" description="Disordered" evidence="1">
    <location>
        <begin position="456"/>
        <end position="511"/>
    </location>
</feature>
<reference evidence="2 3" key="1">
    <citation type="submission" date="2017-06" db="EMBL/GenBank/DDBJ databases">
        <title>Sequencing and comparative analysis of myxobacterial genomes.</title>
        <authorList>
            <person name="Rupp O."/>
            <person name="Goesmann A."/>
            <person name="Sogaard-Andersen L."/>
        </authorList>
    </citation>
    <scope>NUCLEOTIDE SEQUENCE [LARGE SCALE GENOMIC DNA]</scope>
    <source>
        <strain evidence="2 3">DSM 52655</strain>
    </source>
</reference>
<dbReference type="EMBL" id="CP022098">
    <property type="protein sequence ID" value="ATB41578.1"/>
    <property type="molecule type" value="Genomic_DNA"/>
</dbReference>
<name>A0A250JDC8_9BACT</name>
<evidence type="ECO:0000313" key="2">
    <source>
        <dbReference type="EMBL" id="ATB41578.1"/>
    </source>
</evidence>
<evidence type="ECO:0008006" key="4">
    <source>
        <dbReference type="Google" id="ProtNLM"/>
    </source>
</evidence>
<dbReference type="AlphaFoldDB" id="A0A250JDC8"/>
<accession>A0A250JDC8</accession>
<dbReference type="NCBIfam" id="NF041621">
    <property type="entry name" value="MXAN_5187_C_dom"/>
    <property type="match status" value="1"/>
</dbReference>
<dbReference type="Proteomes" id="UP000217257">
    <property type="component" value="Chromosome"/>
</dbReference>
<feature type="region of interest" description="Disordered" evidence="1">
    <location>
        <begin position="136"/>
        <end position="155"/>
    </location>
</feature>
<organism evidence="2 3">
    <name type="scientific">Cystobacter fuscus</name>
    <dbReference type="NCBI Taxonomy" id="43"/>
    <lineage>
        <taxon>Bacteria</taxon>
        <taxon>Pseudomonadati</taxon>
        <taxon>Myxococcota</taxon>
        <taxon>Myxococcia</taxon>
        <taxon>Myxococcales</taxon>
        <taxon>Cystobacterineae</taxon>
        <taxon>Archangiaceae</taxon>
        <taxon>Cystobacter</taxon>
    </lineage>
</organism>
<sequence length="708" mass="71991">MVRFKFFVFALLVLGLGVAHLPLVSGPLSAEAVKGAASPATAAISELARALEARRSSVQALALSLAGNPEVVAAVQPHVEALPRGKGIRIVEPPVGERFGALRAALGEHVPEPLKDSLVLGLVTAEGALYARGAGEASADEQFDPRSQQKAGSEGGVADAFGAPHVFFSVPVLWSPDGGHAQVAATLVLGAPVLHKAFLESAAVNSGVAVLAVVQGDQVLESAGSEKELVTKALENVSVGKSGQVVERGSVRSLLTQVPRVRLPLLTNPSDTLGGDAPLAVGSRQSLGGGLEAVAVTSVRPFMTALANYQHDALFALLGLLGFSLVWTLLMGAGHPAAATAEPKKQKKGGKQQEAPAGAPAAGPALASSAPLAGPVFLTPAPEPPTAGPEDFPFPGSPAPARPAAAVASPETPFDAPAAMPFSDAPSAPEANPFEAPPVAAEPAFARASAPAGDLYPFATPDVPRGGDPFGTPTVPGKDPFGTPTVPGKDPFASSSGASLPFAPTDSAASVPAAAPRRGAAFAFEDHPTAAYSLQQAADPFAAATAQARQNGGFDDDGGSPEPTRVAAIPRELLARSARPMTGEVNVPPSALGIHPGVASPMNAPQSQQAGVTTSPFGTGAGAATGASTGAGAVALSEEQHFQEVFREFVQTRDQCGEPQDGLTYDKFVAKLRKNREQLVQKYACKTVRFQVYVKEGKAALKATPVKD</sequence>
<feature type="region of interest" description="Disordered" evidence="1">
    <location>
        <begin position="340"/>
        <end position="436"/>
    </location>
</feature>